<dbReference type="RefSeq" id="WP_326509135.1">
    <property type="nucleotide sequence ID" value="NZ_JAWIIV010000030.1"/>
</dbReference>
<keyword evidence="2" id="KW-0808">Transferase</keyword>
<dbReference type="Proteomes" id="UP001352263">
    <property type="component" value="Unassembled WGS sequence"/>
</dbReference>
<organism evidence="2 3">
    <name type="scientific">Noviherbaspirillum album</name>
    <dbReference type="NCBI Taxonomy" id="3080276"/>
    <lineage>
        <taxon>Bacteria</taxon>
        <taxon>Pseudomonadati</taxon>
        <taxon>Pseudomonadota</taxon>
        <taxon>Betaproteobacteria</taxon>
        <taxon>Burkholderiales</taxon>
        <taxon>Oxalobacteraceae</taxon>
        <taxon>Noviherbaspirillum</taxon>
    </lineage>
</organism>
<protein>
    <submittedName>
        <fullName evidence="2">Polysaccharide pyruvyl transferase family protein</fullName>
    </submittedName>
</protein>
<reference evidence="2 3" key="1">
    <citation type="submission" date="2023-10" db="EMBL/GenBank/DDBJ databases">
        <title>Noviherbaspirillum sp. CPCC 100848 genome assembly.</title>
        <authorList>
            <person name="Li X.Y."/>
            <person name="Fang X.M."/>
        </authorList>
    </citation>
    <scope>NUCLEOTIDE SEQUENCE [LARGE SCALE GENOMIC DNA]</scope>
    <source>
        <strain evidence="2 3">CPCC 100848</strain>
    </source>
</reference>
<proteinExistence type="predicted"/>
<gene>
    <name evidence="2" type="ORF">RY831_25170</name>
</gene>
<dbReference type="InterPro" id="IPR007345">
    <property type="entry name" value="Polysacch_pyruvyl_Trfase"/>
</dbReference>
<accession>A0ABU6JFZ8</accession>
<name>A0ABU6JFZ8_9BURK</name>
<dbReference type="EMBL" id="JAWIIV010000030">
    <property type="protein sequence ID" value="MEC4722460.1"/>
    <property type="molecule type" value="Genomic_DNA"/>
</dbReference>
<dbReference type="Pfam" id="PF04230">
    <property type="entry name" value="PS_pyruv_trans"/>
    <property type="match status" value="1"/>
</dbReference>
<comment type="caution">
    <text evidence="2">The sequence shown here is derived from an EMBL/GenBank/DDBJ whole genome shotgun (WGS) entry which is preliminary data.</text>
</comment>
<sequence>MSSSVLAANPVIVFGAFDRHNFGDLLFPHILEALTGPADFVHAGLVARTLNDAGGHQAHAIADLAERYRDWPVRIVHAGGELLTCGAWEAAVMSLSIDEAQEITARLGSDAQQSLAWTRERLCLQALAPYVAGRAQFPCADAIVHNAIGGAELDAVTAAMRVEVREKLAGADSISVRDRRTLAHLNSQGLAAELVPDPAVMVAELFADRLQAHAASGEVLQCRQAFPKGYLALQFSIDFGDEATLDTLAAGLDRFVRHSGWGIVLFRAGAAPWHDDIGAYRRLAARMRSHAVRILSSLHLWDICALLARCSAYAGSSLHGRIVAAAHALPRVTLCRDDTGSGCAKHAAYAETWDGDRQCWLAEPAALCEALMDAIRIASIEREQQQAAAAALAARYRAHAEVLQARLTGCVSASLSR</sequence>
<evidence type="ECO:0000259" key="1">
    <source>
        <dbReference type="Pfam" id="PF04230"/>
    </source>
</evidence>
<dbReference type="GO" id="GO:0016740">
    <property type="term" value="F:transferase activity"/>
    <property type="evidence" value="ECO:0007669"/>
    <property type="project" value="UniProtKB-KW"/>
</dbReference>
<evidence type="ECO:0000313" key="2">
    <source>
        <dbReference type="EMBL" id="MEC4722460.1"/>
    </source>
</evidence>
<keyword evidence="3" id="KW-1185">Reference proteome</keyword>
<evidence type="ECO:0000313" key="3">
    <source>
        <dbReference type="Proteomes" id="UP001352263"/>
    </source>
</evidence>
<feature type="domain" description="Polysaccharide pyruvyl transferase" evidence="1">
    <location>
        <begin position="161"/>
        <end position="330"/>
    </location>
</feature>